<keyword evidence="5" id="KW-1185">Reference proteome</keyword>
<dbReference type="GeneID" id="7824638"/>
<feature type="compositionally biased region" description="Polar residues" evidence="3">
    <location>
        <begin position="336"/>
        <end position="345"/>
    </location>
</feature>
<dbReference type="InParanoid" id="Q23FJ1"/>
<sequence>MSSTKVAAMNDIVNVNNIKSSKLFKKFLETEQSEDNTYLRSGENTNRGFQESPFKKQPEFPEKDLENILRTSQIRNGQSRNSFNPYYDNNLNISQTSEQSNINTQSAFLQLQHSYFQPPTPQYLASNDLTQSPNLSQQLLDNHKKQSMSPERFYFNPPAVPLNNNQTIIEDDQEMQQHSETSQNQLQSNNNISRQPSYAKHPFNKINSSLKQTPQQQNYYDQSPPVQFVQSCEYIPPMAQNQNYNDQVDNQRYLQYSNQRGFQPNQSSQKKSLSQSKNQGNQHNNQYAQVQYPNDEIQYPMRREDLNDNSRQAAEQQQMDYDPDQEGVSRKRIENVKNTSHNYQNVDYFDDTSSNHNRNTEKKNLNNNNNNLFKNSKTNLMNMSHETKNFEKDLKQFQHQIQLQEEQIFQIQINLEKEQLKNRTLEETIAELRRKIDSLEIEKTEIRSKLLLETEKNVRELQQQTSQSNNLKSKVTELEKREEQLRADIDKAKQALYKEESNKHKLEDEIRDYKNKISELTETSQEYQRRQERRDDEIIQLKLQNEQLKAKMASIHLNNERNTERLTETQRQQFRDVEEREENLRKISEMQQKIQNYLIESERLKNENYNLNRQLHDSNFRNEILQNDLFNQKQMLLEKNQKENILQVNIDKANLEIHQLRNLLSRTELELRDVKEHNNHLIRNLTDIASQKALSDANTEQGQYSKAYFVPSASFVPNPSSEQPNLTSNTIPSYKMRGGLDPQTPPKSRSLVNLQKAEDTTQKLQVQTYKRGRMANELEQFEEEKTTSPGRLRFKPKDHNIFGTDDNSRFQTRHNQDYSWSPAKKVEMQKPRDHNIFGQPADDTYQRNPTKIGHSSLSPQRTNRNPWDDMPPAGMRKRSPRNNPILGNTNGFDNIVESGVKYQAEKSDVATIEENLMLMNQDRGLLEAELRKVEDLKRKSGADLRRKAEINKELQQLEQAIQQHKLQLRQLGVI</sequence>
<dbReference type="EMBL" id="GG662706">
    <property type="protein sequence ID" value="EAR95162.1"/>
    <property type="molecule type" value="Genomic_DNA"/>
</dbReference>
<feature type="region of interest" description="Disordered" evidence="3">
    <location>
        <begin position="261"/>
        <end position="291"/>
    </location>
</feature>
<feature type="compositionally biased region" description="Low complexity" evidence="3">
    <location>
        <begin position="179"/>
        <end position="195"/>
    </location>
</feature>
<feature type="region of interest" description="Disordered" evidence="3">
    <location>
        <begin position="781"/>
        <end position="814"/>
    </location>
</feature>
<feature type="region of interest" description="Disordered" evidence="3">
    <location>
        <begin position="33"/>
        <end position="92"/>
    </location>
</feature>
<feature type="coiled-coil region" evidence="2">
    <location>
        <begin position="947"/>
        <end position="974"/>
    </location>
</feature>
<dbReference type="PANTHER" id="PTHR23160:SF19">
    <property type="entry name" value="MYOSIN HEAVY CHAIN-RELATED PROTEIN"/>
    <property type="match status" value="1"/>
</dbReference>
<protein>
    <submittedName>
        <fullName evidence="4">Uncharacterized protein</fullName>
    </submittedName>
</protein>
<feature type="compositionally biased region" description="Polar residues" evidence="3">
    <location>
        <begin position="846"/>
        <end position="865"/>
    </location>
</feature>
<feature type="compositionally biased region" description="Polar residues" evidence="3">
    <location>
        <begin position="309"/>
        <end position="319"/>
    </location>
</feature>
<dbReference type="HOGENOM" id="CLU_304953_0_0_1"/>
<feature type="region of interest" description="Disordered" evidence="3">
    <location>
        <begin position="142"/>
        <end position="204"/>
    </location>
</feature>
<gene>
    <name evidence="4" type="ORF">TTHERM_00377270</name>
</gene>
<proteinExistence type="predicted"/>
<name>Q23FJ1_TETTS</name>
<organism evidence="4 5">
    <name type="scientific">Tetrahymena thermophila (strain SB210)</name>
    <dbReference type="NCBI Taxonomy" id="312017"/>
    <lineage>
        <taxon>Eukaryota</taxon>
        <taxon>Sar</taxon>
        <taxon>Alveolata</taxon>
        <taxon>Ciliophora</taxon>
        <taxon>Intramacronucleata</taxon>
        <taxon>Oligohymenophorea</taxon>
        <taxon>Hymenostomatida</taxon>
        <taxon>Tetrahymenina</taxon>
        <taxon>Tetrahymenidae</taxon>
        <taxon>Tetrahymena</taxon>
    </lineage>
</organism>
<feature type="compositionally biased region" description="Polar residues" evidence="3">
    <location>
        <begin position="35"/>
        <end position="49"/>
    </location>
</feature>
<evidence type="ECO:0000313" key="4">
    <source>
        <dbReference type="EMBL" id="EAR95162.1"/>
    </source>
</evidence>
<dbReference type="Proteomes" id="UP000009168">
    <property type="component" value="Unassembled WGS sequence"/>
</dbReference>
<evidence type="ECO:0000256" key="2">
    <source>
        <dbReference type="SAM" id="Coils"/>
    </source>
</evidence>
<feature type="coiled-coil region" evidence="2">
    <location>
        <begin position="650"/>
        <end position="684"/>
    </location>
</feature>
<evidence type="ECO:0000313" key="5">
    <source>
        <dbReference type="Proteomes" id="UP000009168"/>
    </source>
</evidence>
<feature type="compositionally biased region" description="Basic and acidic residues" evidence="3">
    <location>
        <begin position="53"/>
        <end position="67"/>
    </location>
</feature>
<feature type="compositionally biased region" description="Polar residues" evidence="3">
    <location>
        <begin position="69"/>
        <end position="92"/>
    </location>
</feature>
<feature type="region of interest" description="Disordered" evidence="3">
    <location>
        <begin position="307"/>
        <end position="371"/>
    </location>
</feature>
<dbReference type="KEGG" id="tet:TTHERM_00377270"/>
<feature type="coiled-coil region" evidence="2">
    <location>
        <begin position="580"/>
        <end position="614"/>
    </location>
</feature>
<feature type="coiled-coil region" evidence="2">
    <location>
        <begin position="387"/>
        <end position="530"/>
    </location>
</feature>
<accession>Q23FJ1</accession>
<dbReference type="OrthoDB" id="10670686at2759"/>
<keyword evidence="1 2" id="KW-0175">Coiled coil</keyword>
<evidence type="ECO:0000256" key="1">
    <source>
        <dbReference type="ARBA" id="ARBA00023054"/>
    </source>
</evidence>
<dbReference type="RefSeq" id="XP_001015407.1">
    <property type="nucleotide sequence ID" value="XM_001015407.1"/>
</dbReference>
<reference evidence="5" key="1">
    <citation type="journal article" date="2006" name="PLoS Biol.">
        <title>Macronuclear genome sequence of the ciliate Tetrahymena thermophila, a model eukaryote.</title>
        <authorList>
            <person name="Eisen J.A."/>
            <person name="Coyne R.S."/>
            <person name="Wu M."/>
            <person name="Wu D."/>
            <person name="Thiagarajan M."/>
            <person name="Wortman J.R."/>
            <person name="Badger J.H."/>
            <person name="Ren Q."/>
            <person name="Amedeo P."/>
            <person name="Jones K.M."/>
            <person name="Tallon L.J."/>
            <person name="Delcher A.L."/>
            <person name="Salzberg S.L."/>
            <person name="Silva J.C."/>
            <person name="Haas B.J."/>
            <person name="Majoros W.H."/>
            <person name="Farzad M."/>
            <person name="Carlton J.M."/>
            <person name="Smith R.K. Jr."/>
            <person name="Garg J."/>
            <person name="Pearlman R.E."/>
            <person name="Karrer K.M."/>
            <person name="Sun L."/>
            <person name="Manning G."/>
            <person name="Elde N.C."/>
            <person name="Turkewitz A.P."/>
            <person name="Asai D.J."/>
            <person name="Wilkes D.E."/>
            <person name="Wang Y."/>
            <person name="Cai H."/>
            <person name="Collins K."/>
            <person name="Stewart B.A."/>
            <person name="Lee S.R."/>
            <person name="Wilamowska K."/>
            <person name="Weinberg Z."/>
            <person name="Ruzzo W.L."/>
            <person name="Wloga D."/>
            <person name="Gaertig J."/>
            <person name="Frankel J."/>
            <person name="Tsao C.-C."/>
            <person name="Gorovsky M.A."/>
            <person name="Keeling P.J."/>
            <person name="Waller R.F."/>
            <person name="Patron N.J."/>
            <person name="Cherry J.M."/>
            <person name="Stover N.A."/>
            <person name="Krieger C.J."/>
            <person name="del Toro C."/>
            <person name="Ryder H.F."/>
            <person name="Williamson S.C."/>
            <person name="Barbeau R.A."/>
            <person name="Hamilton E.P."/>
            <person name="Orias E."/>
        </authorList>
    </citation>
    <scope>NUCLEOTIDE SEQUENCE [LARGE SCALE GENOMIC DNA]</scope>
    <source>
        <strain evidence="5">SB210</strain>
    </source>
</reference>
<dbReference type="eggNOG" id="ENOG502R2Q9">
    <property type="taxonomic scope" value="Eukaryota"/>
</dbReference>
<dbReference type="PANTHER" id="PTHR23160">
    <property type="entry name" value="SYNAPTONEMAL COMPLEX PROTEIN-RELATED"/>
    <property type="match status" value="1"/>
</dbReference>
<dbReference type="AlphaFoldDB" id="Q23FJ1"/>
<dbReference type="STRING" id="312017.Q23FJ1"/>
<evidence type="ECO:0000256" key="3">
    <source>
        <dbReference type="SAM" id="MobiDB-lite"/>
    </source>
</evidence>
<feature type="region of interest" description="Disordered" evidence="3">
    <location>
        <begin position="838"/>
        <end position="889"/>
    </location>
</feature>
<feature type="compositionally biased region" description="Low complexity" evidence="3">
    <location>
        <begin position="265"/>
        <end position="282"/>
    </location>
</feature>